<gene>
    <name evidence="9" type="ORF">KDN34_13675</name>
</gene>
<protein>
    <submittedName>
        <fullName evidence="9">ABC transporter permease</fullName>
    </submittedName>
</protein>
<dbReference type="Pfam" id="PF12704">
    <property type="entry name" value="MacB_PCD"/>
    <property type="match status" value="1"/>
</dbReference>
<evidence type="ECO:0000313" key="9">
    <source>
        <dbReference type="EMBL" id="QUN05238.1"/>
    </source>
</evidence>
<keyword evidence="5 6" id="KW-0472">Membrane</keyword>
<dbReference type="InterPro" id="IPR003838">
    <property type="entry name" value="ABC3_permease_C"/>
</dbReference>
<evidence type="ECO:0000313" key="10">
    <source>
        <dbReference type="Proteomes" id="UP000679575"/>
    </source>
</evidence>
<dbReference type="Proteomes" id="UP000679575">
    <property type="component" value="Chromosome"/>
</dbReference>
<sequence>MFAYYMHLAWRSVKRTPVISSLMILTLAVGVAVSMTMVTLQHVMSANGLAEQNDRVYALQLANGSKNQGDDAGLKNGMADLLSYRTARALLASDAAPHVVAMHRWAAAVSLADNSIKPTKEMVRVTSRDFFALFGVPFIYGKVWDKQADDDARYQVVIDSTMNNRLFNGENSVGRDVQLNGRPYQVVGVVDDFTPNPSVQDLTQGAFGGNANIYLPFGLHRALQMLPYGNMRYSSSKDAVPTGSTEALTPEQQYERILQERFLWLQIWVELPDEQTKANFVTYLKSYFDEQRNNGFYERDFDYALSSPSEWLALNDVVSNDTRVMTWMALTFLLVCIINSIALLLAKLLRQSSEAGVRRALGASRSAIFSQNLIESGLIGLLGGVLGIGLSQLGLSFVRMLVSADEARVVYSDGFTITLTVLLAIIASILAGCYPAWRISQTSLAQALKSQ</sequence>
<keyword evidence="10" id="KW-1185">Reference proteome</keyword>
<evidence type="ECO:0000256" key="3">
    <source>
        <dbReference type="ARBA" id="ARBA00022692"/>
    </source>
</evidence>
<organism evidence="9 10">
    <name type="scientific">Shewanella yunxiaonensis</name>
    <dbReference type="NCBI Taxonomy" id="2829809"/>
    <lineage>
        <taxon>Bacteria</taxon>
        <taxon>Pseudomonadati</taxon>
        <taxon>Pseudomonadota</taxon>
        <taxon>Gammaproteobacteria</taxon>
        <taxon>Alteromonadales</taxon>
        <taxon>Shewanellaceae</taxon>
        <taxon>Shewanella</taxon>
    </lineage>
</organism>
<dbReference type="Pfam" id="PF02687">
    <property type="entry name" value="FtsX"/>
    <property type="match status" value="1"/>
</dbReference>
<comment type="subcellular location">
    <subcellularLocation>
        <location evidence="1">Cell membrane</location>
        <topology evidence="1">Multi-pass membrane protein</topology>
    </subcellularLocation>
</comment>
<keyword evidence="4 6" id="KW-1133">Transmembrane helix</keyword>
<evidence type="ECO:0000259" key="7">
    <source>
        <dbReference type="Pfam" id="PF02687"/>
    </source>
</evidence>
<dbReference type="InterPro" id="IPR025857">
    <property type="entry name" value="MacB_PCD"/>
</dbReference>
<feature type="transmembrane region" description="Helical" evidence="6">
    <location>
        <begin position="378"/>
        <end position="402"/>
    </location>
</feature>
<evidence type="ECO:0000256" key="6">
    <source>
        <dbReference type="SAM" id="Phobius"/>
    </source>
</evidence>
<dbReference type="EMBL" id="CP073587">
    <property type="protein sequence ID" value="QUN05238.1"/>
    <property type="molecule type" value="Genomic_DNA"/>
</dbReference>
<feature type="domain" description="MacB-like periplasmic core" evidence="8">
    <location>
        <begin position="20"/>
        <end position="279"/>
    </location>
</feature>
<evidence type="ECO:0000259" key="8">
    <source>
        <dbReference type="Pfam" id="PF12704"/>
    </source>
</evidence>
<dbReference type="InterPro" id="IPR050250">
    <property type="entry name" value="Macrolide_Exporter_MacB"/>
</dbReference>
<name>A0ABX7YR33_9GAMM</name>
<dbReference type="RefSeq" id="WP_212594273.1">
    <property type="nucleotide sequence ID" value="NZ_CP073587.1"/>
</dbReference>
<proteinExistence type="predicted"/>
<accession>A0ABX7YR33</accession>
<reference evidence="9 10" key="1">
    <citation type="submission" date="2021-04" db="EMBL/GenBank/DDBJ databases">
        <title>Novel species identification of genus Shewanella.</title>
        <authorList>
            <person name="Liu G."/>
        </authorList>
    </citation>
    <scope>NUCLEOTIDE SEQUENCE [LARGE SCALE GENOMIC DNA]</scope>
    <source>
        <strain evidence="9 10">FJAT-54481</strain>
    </source>
</reference>
<evidence type="ECO:0000256" key="5">
    <source>
        <dbReference type="ARBA" id="ARBA00023136"/>
    </source>
</evidence>
<evidence type="ECO:0000256" key="1">
    <source>
        <dbReference type="ARBA" id="ARBA00004651"/>
    </source>
</evidence>
<feature type="transmembrane region" description="Helical" evidence="6">
    <location>
        <begin position="414"/>
        <end position="437"/>
    </location>
</feature>
<feature type="domain" description="ABC3 transporter permease C-terminal" evidence="7">
    <location>
        <begin position="329"/>
        <end position="443"/>
    </location>
</feature>
<evidence type="ECO:0000256" key="4">
    <source>
        <dbReference type="ARBA" id="ARBA00022989"/>
    </source>
</evidence>
<keyword evidence="2" id="KW-1003">Cell membrane</keyword>
<evidence type="ECO:0000256" key="2">
    <source>
        <dbReference type="ARBA" id="ARBA00022475"/>
    </source>
</evidence>
<keyword evidence="3 6" id="KW-0812">Transmembrane</keyword>
<dbReference type="PANTHER" id="PTHR30572">
    <property type="entry name" value="MEMBRANE COMPONENT OF TRANSPORTER-RELATED"/>
    <property type="match status" value="1"/>
</dbReference>
<dbReference type="PANTHER" id="PTHR30572:SF18">
    <property type="entry name" value="ABC-TYPE MACROLIDE FAMILY EXPORT SYSTEM PERMEASE COMPONENT 2"/>
    <property type="match status" value="1"/>
</dbReference>
<feature type="transmembrane region" description="Helical" evidence="6">
    <location>
        <begin position="324"/>
        <end position="349"/>
    </location>
</feature>